<dbReference type="RefSeq" id="WP_135246791.1">
    <property type="nucleotide sequence ID" value="NZ_SIHO01000003.1"/>
</dbReference>
<evidence type="ECO:0000313" key="4">
    <source>
        <dbReference type="Proteomes" id="UP000297737"/>
    </source>
</evidence>
<evidence type="ECO:0000256" key="1">
    <source>
        <dbReference type="SAM" id="Phobius"/>
    </source>
</evidence>
<dbReference type="EMBL" id="SIHO01000003">
    <property type="protein sequence ID" value="TFU01287.1"/>
    <property type="molecule type" value="Genomic_DNA"/>
</dbReference>
<keyword evidence="1" id="KW-0812">Transmembrane</keyword>
<feature type="transmembrane region" description="Helical" evidence="1">
    <location>
        <begin position="143"/>
        <end position="160"/>
    </location>
</feature>
<keyword evidence="1" id="KW-0472">Membrane</keyword>
<sequence>MYLKLIASSPKLALRFAATVSLAVVATNAAAASVPSYPMPFNPNTVRYGFHAARHGEITSNFAGVTASNFENLGLIVTGFATCITGLINQKSSYGDALILGKAVASDTLGKVFANGNAYHAQDDLDPDSVNHAWSTSLAGFDIGIRLALAIAILVAKYLPSTISRRPFLRSPSRRTG</sequence>
<evidence type="ECO:0000313" key="3">
    <source>
        <dbReference type="EMBL" id="TFU01287.1"/>
    </source>
</evidence>
<reference evidence="3 4" key="1">
    <citation type="submission" date="2019-02" db="EMBL/GenBank/DDBJ databases">
        <title>Polymorphobacter sp. isolated from the lake at the Tibet of China.</title>
        <authorList>
            <person name="Li A."/>
        </authorList>
    </citation>
    <scope>NUCLEOTIDE SEQUENCE [LARGE SCALE GENOMIC DNA]</scope>
    <source>
        <strain evidence="3 4">DJ1R-1</strain>
    </source>
</reference>
<name>A0A4Y9EL94_9SPHN</name>
<dbReference type="AlphaFoldDB" id="A0A4Y9EL94"/>
<feature type="chain" id="PRO_5021323415" evidence="2">
    <location>
        <begin position="32"/>
        <end position="177"/>
    </location>
</feature>
<accession>A0A4Y9EL94</accession>
<keyword evidence="1" id="KW-1133">Transmembrane helix</keyword>
<protein>
    <submittedName>
        <fullName evidence="3">Uncharacterized protein</fullName>
    </submittedName>
</protein>
<evidence type="ECO:0000256" key="2">
    <source>
        <dbReference type="SAM" id="SignalP"/>
    </source>
</evidence>
<comment type="caution">
    <text evidence="3">The sequence shown here is derived from an EMBL/GenBank/DDBJ whole genome shotgun (WGS) entry which is preliminary data.</text>
</comment>
<feature type="signal peptide" evidence="2">
    <location>
        <begin position="1"/>
        <end position="31"/>
    </location>
</feature>
<keyword evidence="2" id="KW-0732">Signal</keyword>
<keyword evidence="4" id="KW-1185">Reference proteome</keyword>
<dbReference type="Proteomes" id="UP000297737">
    <property type="component" value="Unassembled WGS sequence"/>
</dbReference>
<proteinExistence type="predicted"/>
<gene>
    <name evidence="3" type="ORF">EUV02_13405</name>
</gene>
<dbReference type="OrthoDB" id="122203at2"/>
<organism evidence="3 4">
    <name type="scientific">Glacieibacterium arshaanense</name>
    <dbReference type="NCBI Taxonomy" id="2511025"/>
    <lineage>
        <taxon>Bacteria</taxon>
        <taxon>Pseudomonadati</taxon>
        <taxon>Pseudomonadota</taxon>
        <taxon>Alphaproteobacteria</taxon>
        <taxon>Sphingomonadales</taxon>
        <taxon>Sphingosinicellaceae</taxon>
        <taxon>Glacieibacterium</taxon>
    </lineage>
</organism>